<keyword evidence="3" id="KW-1185">Reference proteome</keyword>
<feature type="compositionally biased region" description="Low complexity" evidence="1">
    <location>
        <begin position="26"/>
        <end position="47"/>
    </location>
</feature>
<dbReference type="Proteomes" id="UP000823388">
    <property type="component" value="Chromosome 2N"/>
</dbReference>
<comment type="caution">
    <text evidence="2">The sequence shown here is derived from an EMBL/GenBank/DDBJ whole genome shotgun (WGS) entry which is preliminary data.</text>
</comment>
<name>A0A8T0VS08_PANVG</name>
<evidence type="ECO:0000313" key="3">
    <source>
        <dbReference type="Proteomes" id="UP000823388"/>
    </source>
</evidence>
<organism evidence="2 3">
    <name type="scientific">Panicum virgatum</name>
    <name type="common">Blackwell switchgrass</name>
    <dbReference type="NCBI Taxonomy" id="38727"/>
    <lineage>
        <taxon>Eukaryota</taxon>
        <taxon>Viridiplantae</taxon>
        <taxon>Streptophyta</taxon>
        <taxon>Embryophyta</taxon>
        <taxon>Tracheophyta</taxon>
        <taxon>Spermatophyta</taxon>
        <taxon>Magnoliopsida</taxon>
        <taxon>Liliopsida</taxon>
        <taxon>Poales</taxon>
        <taxon>Poaceae</taxon>
        <taxon>PACMAD clade</taxon>
        <taxon>Panicoideae</taxon>
        <taxon>Panicodae</taxon>
        <taxon>Paniceae</taxon>
        <taxon>Panicinae</taxon>
        <taxon>Panicum</taxon>
        <taxon>Panicum sect. Hiantes</taxon>
    </lineage>
</organism>
<sequence length="146" mass="15040">MLFRVSGRGRRLRGSETRAAARRQAARPPAAPAQGAAPEVPARARAAQGLVRGRGEGARRRRGGGGGAREGEEDGRGGRGRRDGGGRAQAGAGGRAGGGGRRRAAVQRAPLHPLIDSRASTRVSWLAACRDCTNNSPSGPPFSFVL</sequence>
<gene>
    <name evidence="2" type="ORF">PVAP13_2NG340700</name>
</gene>
<dbReference type="EMBL" id="CM029040">
    <property type="protein sequence ID" value="KAG2635263.1"/>
    <property type="molecule type" value="Genomic_DNA"/>
</dbReference>
<protein>
    <submittedName>
        <fullName evidence="2">Uncharacterized protein</fullName>
    </submittedName>
</protein>
<feature type="region of interest" description="Disordered" evidence="1">
    <location>
        <begin position="1"/>
        <end position="112"/>
    </location>
</feature>
<proteinExistence type="predicted"/>
<evidence type="ECO:0000256" key="1">
    <source>
        <dbReference type="SAM" id="MobiDB-lite"/>
    </source>
</evidence>
<feature type="compositionally biased region" description="Gly residues" evidence="1">
    <location>
        <begin position="86"/>
        <end position="99"/>
    </location>
</feature>
<reference evidence="2" key="1">
    <citation type="submission" date="2020-05" db="EMBL/GenBank/DDBJ databases">
        <title>WGS assembly of Panicum virgatum.</title>
        <authorList>
            <person name="Lovell J.T."/>
            <person name="Jenkins J."/>
            <person name="Shu S."/>
            <person name="Juenger T.E."/>
            <person name="Schmutz J."/>
        </authorList>
    </citation>
    <scope>NUCLEOTIDE SEQUENCE</scope>
    <source>
        <strain evidence="2">AP13</strain>
    </source>
</reference>
<feature type="compositionally biased region" description="Basic and acidic residues" evidence="1">
    <location>
        <begin position="74"/>
        <end position="85"/>
    </location>
</feature>
<accession>A0A8T0VS08</accession>
<evidence type="ECO:0000313" key="2">
    <source>
        <dbReference type="EMBL" id="KAG2635263.1"/>
    </source>
</evidence>
<dbReference type="AlphaFoldDB" id="A0A8T0VS08"/>